<dbReference type="Proteomes" id="UP001300692">
    <property type="component" value="Unassembled WGS sequence"/>
</dbReference>
<dbReference type="RefSeq" id="WP_264138381.1">
    <property type="nucleotide sequence ID" value="NZ_JAOYOD010000001.1"/>
</dbReference>
<name>A0ABT3CV30_9BACT</name>
<evidence type="ECO:0000256" key="1">
    <source>
        <dbReference type="SAM" id="Phobius"/>
    </source>
</evidence>
<proteinExistence type="predicted"/>
<accession>A0ABT3CV30</accession>
<keyword evidence="1" id="KW-1133">Transmembrane helix</keyword>
<evidence type="ECO:0000313" key="2">
    <source>
        <dbReference type="EMBL" id="MCV9387560.1"/>
    </source>
</evidence>
<keyword evidence="3" id="KW-1185">Reference proteome</keyword>
<dbReference type="Pfam" id="PF13858">
    <property type="entry name" value="DUF4199"/>
    <property type="match status" value="1"/>
</dbReference>
<keyword evidence="1" id="KW-0472">Membrane</keyword>
<keyword evidence="1" id="KW-0812">Transmembrane</keyword>
<feature type="transmembrane region" description="Helical" evidence="1">
    <location>
        <begin position="152"/>
        <end position="170"/>
    </location>
</feature>
<organism evidence="2 3">
    <name type="scientific">Reichenbachiella ulvae</name>
    <dbReference type="NCBI Taxonomy" id="2980104"/>
    <lineage>
        <taxon>Bacteria</taxon>
        <taxon>Pseudomonadati</taxon>
        <taxon>Bacteroidota</taxon>
        <taxon>Cytophagia</taxon>
        <taxon>Cytophagales</taxon>
        <taxon>Reichenbachiellaceae</taxon>
        <taxon>Reichenbachiella</taxon>
    </lineage>
</organism>
<feature type="transmembrane region" description="Helical" evidence="1">
    <location>
        <begin position="66"/>
        <end position="86"/>
    </location>
</feature>
<dbReference type="InterPro" id="IPR025250">
    <property type="entry name" value="DUF4199"/>
</dbReference>
<gene>
    <name evidence="2" type="ORF">N7U62_12845</name>
</gene>
<sequence length="185" mass="21546">MNYELNKKGLLHGALIGLVGITISLMAYLISNDAYFSWRSVTVMIVSFVLLIFLGRKERRENHNGYLEYGAAYWYCSIALFIMIYLNEIFYIMVFNVFDPGLQDVFIEQSVESTEQVFMMFESDQSKIDETVLEIERELKNTFKPMALLAHSWQFLMQAMFVGLIAALFLRKNPPLFEEVEEENS</sequence>
<feature type="transmembrane region" description="Helical" evidence="1">
    <location>
        <begin position="36"/>
        <end position="54"/>
    </location>
</feature>
<feature type="transmembrane region" description="Helical" evidence="1">
    <location>
        <begin position="9"/>
        <end position="30"/>
    </location>
</feature>
<comment type="caution">
    <text evidence="2">The sequence shown here is derived from an EMBL/GenBank/DDBJ whole genome shotgun (WGS) entry which is preliminary data.</text>
</comment>
<protein>
    <submittedName>
        <fullName evidence="2">DUF4199 domain-containing protein</fullName>
    </submittedName>
</protein>
<evidence type="ECO:0000313" key="3">
    <source>
        <dbReference type="Proteomes" id="UP001300692"/>
    </source>
</evidence>
<reference evidence="2 3" key="1">
    <citation type="submission" date="2022-10" db="EMBL/GenBank/DDBJ databases">
        <title>Comparative genomics and taxonomic characterization of three novel marine species of genus Reichenbachiella exhibiting antioxidant and polysaccharide degradation activities.</title>
        <authorList>
            <person name="Muhammad N."/>
            <person name="Lee Y.-J."/>
            <person name="Ko J."/>
            <person name="Kim S.-G."/>
        </authorList>
    </citation>
    <scope>NUCLEOTIDE SEQUENCE [LARGE SCALE GENOMIC DNA]</scope>
    <source>
        <strain evidence="2 3">ABR2-5</strain>
    </source>
</reference>
<dbReference type="EMBL" id="JAOYOD010000001">
    <property type="protein sequence ID" value="MCV9387560.1"/>
    <property type="molecule type" value="Genomic_DNA"/>
</dbReference>